<name>A0ABW9RNV3_9BACT</name>
<evidence type="ECO:0000313" key="6">
    <source>
        <dbReference type="Proteomes" id="UP000798808"/>
    </source>
</evidence>
<accession>A0ABW9RNV3</accession>
<dbReference type="Proteomes" id="UP000798808">
    <property type="component" value="Unassembled WGS sequence"/>
</dbReference>
<comment type="caution">
    <text evidence="5">The sequence shown here is derived from an EMBL/GenBank/DDBJ whole genome shotgun (WGS) entry which is preliminary data.</text>
</comment>
<evidence type="ECO:0000313" key="5">
    <source>
        <dbReference type="EMBL" id="MTI25822.1"/>
    </source>
</evidence>
<dbReference type="InterPro" id="IPR019734">
    <property type="entry name" value="TPR_rpt"/>
</dbReference>
<evidence type="ECO:0000259" key="4">
    <source>
        <dbReference type="Pfam" id="PF00144"/>
    </source>
</evidence>
<comment type="subcellular location">
    <subcellularLocation>
        <location evidence="1">Membrane</location>
    </subcellularLocation>
</comment>
<dbReference type="SMART" id="SM00028">
    <property type="entry name" value="TPR"/>
    <property type="match status" value="1"/>
</dbReference>
<gene>
    <name evidence="5" type="ORF">E1163_12780</name>
</gene>
<dbReference type="SUPFAM" id="SSF56601">
    <property type="entry name" value="beta-lactamase/transpeptidase-like"/>
    <property type="match status" value="1"/>
</dbReference>
<evidence type="ECO:0000256" key="1">
    <source>
        <dbReference type="ARBA" id="ARBA00004370"/>
    </source>
</evidence>
<dbReference type="Pfam" id="PF00144">
    <property type="entry name" value="Beta-lactamase"/>
    <property type="match status" value="1"/>
</dbReference>
<dbReference type="PROSITE" id="PS50005">
    <property type="entry name" value="TPR"/>
    <property type="match status" value="1"/>
</dbReference>
<dbReference type="PROSITE" id="PS50293">
    <property type="entry name" value="TPR_REGION"/>
    <property type="match status" value="1"/>
</dbReference>
<dbReference type="InterPro" id="IPR011990">
    <property type="entry name" value="TPR-like_helical_dom_sf"/>
</dbReference>
<dbReference type="Gene3D" id="3.40.710.10">
    <property type="entry name" value="DD-peptidase/beta-lactamase superfamily"/>
    <property type="match status" value="1"/>
</dbReference>
<keyword evidence="3" id="KW-0802">TPR repeat</keyword>
<dbReference type="Gene3D" id="1.25.40.10">
    <property type="entry name" value="Tetratricopeptide repeat domain"/>
    <property type="match status" value="1"/>
</dbReference>
<dbReference type="RefSeq" id="WP_155172313.1">
    <property type="nucleotide sequence ID" value="NZ_BAAAFL010000068.1"/>
</dbReference>
<evidence type="ECO:0000256" key="2">
    <source>
        <dbReference type="ARBA" id="ARBA00023136"/>
    </source>
</evidence>
<dbReference type="PANTHER" id="PTHR46825:SF11">
    <property type="entry name" value="PENICILLIN-BINDING PROTEIN 4"/>
    <property type="match status" value="1"/>
</dbReference>
<feature type="domain" description="Beta-lactamase-related" evidence="4">
    <location>
        <begin position="39"/>
        <end position="350"/>
    </location>
</feature>
<dbReference type="PANTHER" id="PTHR46825">
    <property type="entry name" value="D-ALANYL-D-ALANINE-CARBOXYPEPTIDASE/ENDOPEPTIDASE AMPH"/>
    <property type="match status" value="1"/>
</dbReference>
<dbReference type="SUPFAM" id="SSF48452">
    <property type="entry name" value="TPR-like"/>
    <property type="match status" value="1"/>
</dbReference>
<keyword evidence="6" id="KW-1185">Reference proteome</keyword>
<organism evidence="5 6">
    <name type="scientific">Fulvivirga kasyanovii</name>
    <dbReference type="NCBI Taxonomy" id="396812"/>
    <lineage>
        <taxon>Bacteria</taxon>
        <taxon>Pseudomonadati</taxon>
        <taxon>Bacteroidota</taxon>
        <taxon>Cytophagia</taxon>
        <taxon>Cytophagales</taxon>
        <taxon>Fulvivirgaceae</taxon>
        <taxon>Fulvivirga</taxon>
    </lineage>
</organism>
<protein>
    <recommendedName>
        <fullName evidence="4">Beta-lactamase-related domain-containing protein</fullName>
    </recommendedName>
</protein>
<evidence type="ECO:0000256" key="3">
    <source>
        <dbReference type="PROSITE-ProRule" id="PRU00339"/>
    </source>
</evidence>
<keyword evidence="2" id="KW-0472">Membrane</keyword>
<dbReference type="EMBL" id="SMLW01000543">
    <property type="protein sequence ID" value="MTI25822.1"/>
    <property type="molecule type" value="Genomic_DNA"/>
</dbReference>
<reference evidence="5 6" key="1">
    <citation type="submission" date="2019-02" db="EMBL/GenBank/DDBJ databases">
        <authorList>
            <person name="Goldberg S.R."/>
            <person name="Haltli B.A."/>
            <person name="Correa H."/>
            <person name="Russell K.G."/>
        </authorList>
    </citation>
    <scope>NUCLEOTIDE SEQUENCE [LARGE SCALE GENOMIC DNA]</scope>
    <source>
        <strain evidence="5 6">JCM 16186</strain>
    </source>
</reference>
<dbReference type="InterPro" id="IPR001466">
    <property type="entry name" value="Beta-lactam-related"/>
</dbReference>
<dbReference type="InterPro" id="IPR012338">
    <property type="entry name" value="Beta-lactam/transpept-like"/>
</dbReference>
<feature type="repeat" description="TPR" evidence="3">
    <location>
        <begin position="443"/>
        <end position="476"/>
    </location>
</feature>
<sequence length="495" mass="56306">MKNTLIATCFAIQFLFSSNHLKAQQYEDQIALKNRIDNYLSAGVENGFSGAVLVAQKGNIIINKGYGMAIKEKNIPYTTTTVSTIGSVTKQFTATAILKLVEFNKLEVTDSINKFFNNLPDDKKDITIHQLLSHTAGLVDVIGDGDFDDIPTDRFFSTLFATKLLHEPGSKYAYSNSGYSILARIIEIVSGQDYERFLNEHLFKPARMSHTGYFIPQWNEDSVASGYYRNITHVGTMLERFEKMGKVTWALKGNGGIHSTIEDMYKWYEALKNDIILPKELFKKLTTPYIPEYKGQSSYYAYGWAIYNSDRNTKIISHNGGNAIFFHDFIWLPEEDVVIILFTNAGSREAEVAWPIEKMIFDKDFQPEAIKKDLYNLVIDNLDNHDSHQIDQLAAKIKKQYKSYLKNPENLNILGYNILETKKNAELAVALFKLNTELFPNEGNLWDSLGEGYLANDQKEEAIKSYKKALELRPEENCHWCESSSQALTDLGQGE</sequence>
<dbReference type="InterPro" id="IPR050491">
    <property type="entry name" value="AmpC-like"/>
</dbReference>
<proteinExistence type="predicted"/>